<dbReference type="InterPro" id="IPR052944">
    <property type="entry name" value="Sporulation_related"/>
</dbReference>
<organism evidence="1 2">
    <name type="scientific">Natrarchaeobaculum aegyptiacum</name>
    <dbReference type="NCBI Taxonomy" id="745377"/>
    <lineage>
        <taxon>Archaea</taxon>
        <taxon>Methanobacteriati</taxon>
        <taxon>Methanobacteriota</taxon>
        <taxon>Stenosarchaea group</taxon>
        <taxon>Halobacteria</taxon>
        <taxon>Halobacteriales</taxon>
        <taxon>Natrialbaceae</taxon>
        <taxon>Natrarchaeobaculum</taxon>
    </lineage>
</organism>
<sequence>MNRRRWLRGVACGSLAGLAGCVAVPTEADEPSARSLVESALETIESVDDVSLRQTVTVETDSSSVERVSRVVRRPPIDRRLEVLESTDDVAPAGAISVRTQTVTTEYDPLEDQVVERHHPNRLLVDYHRLGLEALFDHPVLEYAGTESVDGREAHVVRARSSDESDLSVDLLVGETVYRIPLDPTQVADLEEPIVERRVWIDDATRYPVRERTDVRDGETRVGHLEVTAEDFAVDEGVDDETFTLEPPAGATVETVGREPTGIYDERAVAAEAVAYDLPDPDVPVPYALDRIVVLEKREELGTSTTFWYADRDRPDREVFVTVRDERRYDADALEAEPFDDVDGYRRDGRIQSLFWSCDGLHYEVSSAHDPDLVREVARSIGCPEDRPVQQRLEGVALPLVACF</sequence>
<dbReference type="Proteomes" id="UP000250088">
    <property type="component" value="Chromosome"/>
</dbReference>
<dbReference type="AlphaFoldDB" id="A0A2Z2HWU9"/>
<evidence type="ECO:0000313" key="2">
    <source>
        <dbReference type="Proteomes" id="UP000250088"/>
    </source>
</evidence>
<dbReference type="PROSITE" id="PS51257">
    <property type="entry name" value="PROKAR_LIPOPROTEIN"/>
    <property type="match status" value="1"/>
</dbReference>
<keyword evidence="2" id="KW-1185">Reference proteome</keyword>
<accession>A0A2Z2HWU9</accession>
<reference evidence="2" key="1">
    <citation type="submission" date="2017-02" db="EMBL/GenBank/DDBJ databases">
        <title>Natronthermophilus aegyptiacus gen. nov.,sp. nov., an aerobic, extremely halophilic alkalithermophilic archaeon isolated from the athalassohaline Wadi An Natrun, Egypt.</title>
        <authorList>
            <person name="Zhao B."/>
        </authorList>
    </citation>
    <scope>NUCLEOTIDE SEQUENCE [LARGE SCALE GENOMIC DNA]</scope>
    <source>
        <strain evidence="2">JW/NM-HA 15</strain>
    </source>
</reference>
<proteinExistence type="predicted"/>
<dbReference type="RefSeq" id="WP_186336479.1">
    <property type="nucleotide sequence ID" value="NZ_CP019893.1"/>
</dbReference>
<dbReference type="EMBL" id="CP019893">
    <property type="protein sequence ID" value="ARS91343.1"/>
    <property type="molecule type" value="Genomic_DNA"/>
</dbReference>
<dbReference type="Gene3D" id="2.50.20.10">
    <property type="entry name" value="Lipoprotein localisation LolA/LolB/LppX"/>
    <property type="match status" value="1"/>
</dbReference>
<evidence type="ECO:0000313" key="1">
    <source>
        <dbReference type="EMBL" id="ARS91343.1"/>
    </source>
</evidence>
<gene>
    <name evidence="1" type="ORF">B1756_17525</name>
</gene>
<dbReference type="GeneID" id="32895912"/>
<protein>
    <recommendedName>
        <fullName evidence="3">DUF2092 domain-containing protein</fullName>
    </recommendedName>
</protein>
<dbReference type="PANTHER" id="PTHR37507">
    <property type="entry name" value="SPORULATION PROTEIN YDCC"/>
    <property type="match status" value="1"/>
</dbReference>
<dbReference type="PANTHER" id="PTHR37507:SF2">
    <property type="entry name" value="SPORULATION PROTEIN YDCC"/>
    <property type="match status" value="1"/>
</dbReference>
<dbReference type="KEGG" id="naj:B1756_17525"/>
<dbReference type="OrthoDB" id="137725at2157"/>
<evidence type="ECO:0008006" key="3">
    <source>
        <dbReference type="Google" id="ProtNLM"/>
    </source>
</evidence>
<name>A0A2Z2HWU9_9EURY</name>